<evidence type="ECO:0000256" key="1">
    <source>
        <dbReference type="SAM" id="MobiDB-lite"/>
    </source>
</evidence>
<evidence type="ECO:0000313" key="2">
    <source>
        <dbReference type="EMBL" id="QIZ78126.1"/>
    </source>
</evidence>
<dbReference type="Pfam" id="PF09831">
    <property type="entry name" value="DUF2058"/>
    <property type="match status" value="1"/>
</dbReference>
<feature type="compositionally biased region" description="Basic residues" evidence="1">
    <location>
        <begin position="21"/>
        <end position="33"/>
    </location>
</feature>
<name>A0A6H1UIT4_9GAMM</name>
<dbReference type="AlphaFoldDB" id="A0A6H1UIT4"/>
<accession>A0A6H1UIT4</accession>
<dbReference type="InterPro" id="IPR018636">
    <property type="entry name" value="DUF2058"/>
</dbReference>
<organism evidence="2 3">
    <name type="scientific">Ferrimonas lipolytica</name>
    <dbReference type="NCBI Taxonomy" id="2724191"/>
    <lineage>
        <taxon>Bacteria</taxon>
        <taxon>Pseudomonadati</taxon>
        <taxon>Pseudomonadota</taxon>
        <taxon>Gammaproteobacteria</taxon>
        <taxon>Alteromonadales</taxon>
        <taxon>Ferrimonadaceae</taxon>
        <taxon>Ferrimonas</taxon>
    </lineage>
</organism>
<proteinExistence type="predicted"/>
<sequence length="175" mass="19683">MSLQDQLMKAGLVSKHDAKKANKSKHRALKSGKKVINEAKQTAVEKREEQAKRDRELNAQRKAEADKKALIAQIKQLISTNSQDRSRGEIAYNFSDKGTITKVFVTEALQNGLVNGQLAIAKLEDSYHLIPTGIADKVKQRDDSYIVLVNDRKADTSVDEEDPYADFQIPDDLMW</sequence>
<keyword evidence="3" id="KW-1185">Reference proteome</keyword>
<protein>
    <submittedName>
        <fullName evidence="2">DUF2058 domain-containing protein</fullName>
    </submittedName>
</protein>
<dbReference type="KEGG" id="fes:HER31_15185"/>
<gene>
    <name evidence="2" type="ORF">HER31_15185</name>
</gene>
<reference evidence="2 3" key="1">
    <citation type="submission" date="2020-04" db="EMBL/GenBank/DDBJ databases">
        <title>Ferrimonas sp. S7 isolated from sea water.</title>
        <authorList>
            <person name="Bae S.S."/>
            <person name="Baek K."/>
        </authorList>
    </citation>
    <scope>NUCLEOTIDE SEQUENCE [LARGE SCALE GENOMIC DNA]</scope>
    <source>
        <strain evidence="2 3">S7</strain>
    </source>
</reference>
<dbReference type="EMBL" id="CP051180">
    <property type="protein sequence ID" value="QIZ78126.1"/>
    <property type="molecule type" value="Genomic_DNA"/>
</dbReference>
<feature type="compositionally biased region" description="Basic and acidic residues" evidence="1">
    <location>
        <begin position="43"/>
        <end position="61"/>
    </location>
</feature>
<feature type="region of interest" description="Disordered" evidence="1">
    <location>
        <begin position="1"/>
        <end position="61"/>
    </location>
</feature>
<dbReference type="RefSeq" id="WP_168661790.1">
    <property type="nucleotide sequence ID" value="NZ_CP051180.1"/>
</dbReference>
<evidence type="ECO:0000313" key="3">
    <source>
        <dbReference type="Proteomes" id="UP000501602"/>
    </source>
</evidence>
<dbReference type="Proteomes" id="UP000501602">
    <property type="component" value="Chromosome"/>
</dbReference>